<name>C0EBC2_9FIRM</name>
<dbReference type="AlphaFoldDB" id="C0EBC2"/>
<keyword evidence="2" id="KW-1185">Reference proteome</keyword>
<reference evidence="1 2" key="2">
    <citation type="submission" date="2009-02" db="EMBL/GenBank/DDBJ databases">
        <title>Draft genome sequence of Clostridium methylpentosum (DSM 5476).</title>
        <authorList>
            <person name="Sudarsanam P."/>
            <person name="Ley R."/>
            <person name="Guruge J."/>
            <person name="Turnbaugh P.J."/>
            <person name="Mahowald M."/>
            <person name="Liep D."/>
            <person name="Gordon J."/>
        </authorList>
    </citation>
    <scope>NUCLEOTIDE SEQUENCE [LARGE SCALE GENOMIC DNA]</scope>
    <source>
        <strain evidence="1 2">DSM 5476</strain>
    </source>
</reference>
<dbReference type="EMBL" id="ACEC01000041">
    <property type="protein sequence ID" value="EEG31198.1"/>
    <property type="molecule type" value="Genomic_DNA"/>
</dbReference>
<proteinExistence type="predicted"/>
<gene>
    <name evidence="1" type="ORF">CLOSTMETH_01140</name>
</gene>
<dbReference type="STRING" id="537013.CLOSTMETH_01140"/>
<sequence>MLPAFSLDKKVQRRVCAGQAVRKSISGHPEISPSNCLMSNTDKLTFAENHLGNGVPFLNCRHVLQHRACTGFFFWSSQLLF</sequence>
<evidence type="ECO:0000313" key="1">
    <source>
        <dbReference type="EMBL" id="EEG31198.1"/>
    </source>
</evidence>
<protein>
    <submittedName>
        <fullName evidence="1">Uncharacterized protein</fullName>
    </submittedName>
</protein>
<organism evidence="1 2">
    <name type="scientific">[Clostridium] methylpentosum DSM 5476</name>
    <dbReference type="NCBI Taxonomy" id="537013"/>
    <lineage>
        <taxon>Bacteria</taxon>
        <taxon>Bacillati</taxon>
        <taxon>Bacillota</taxon>
        <taxon>Clostridia</taxon>
        <taxon>Eubacteriales</taxon>
        <taxon>Oscillospiraceae</taxon>
        <taxon>Oscillospiraceae incertae sedis</taxon>
    </lineage>
</organism>
<reference evidence="1 2" key="1">
    <citation type="submission" date="2009-01" db="EMBL/GenBank/DDBJ databases">
        <authorList>
            <person name="Fulton L."/>
            <person name="Clifton S."/>
            <person name="Fulton B."/>
            <person name="Xu J."/>
            <person name="Minx P."/>
            <person name="Pepin K.H."/>
            <person name="Johnson M."/>
            <person name="Bhonagiri V."/>
            <person name="Nash W.E."/>
            <person name="Mardis E.R."/>
            <person name="Wilson R.K."/>
        </authorList>
    </citation>
    <scope>NUCLEOTIDE SEQUENCE [LARGE SCALE GENOMIC DNA]</scope>
    <source>
        <strain evidence="1 2">DSM 5476</strain>
    </source>
</reference>
<accession>C0EBC2</accession>
<evidence type="ECO:0000313" key="2">
    <source>
        <dbReference type="Proteomes" id="UP000003340"/>
    </source>
</evidence>
<dbReference type="HOGENOM" id="CLU_2567827_0_0_9"/>
<comment type="caution">
    <text evidence="1">The sequence shown here is derived from an EMBL/GenBank/DDBJ whole genome shotgun (WGS) entry which is preliminary data.</text>
</comment>
<dbReference type="Proteomes" id="UP000003340">
    <property type="component" value="Unassembled WGS sequence"/>
</dbReference>